<keyword evidence="6" id="KW-0663">Pyridoxal phosphate</keyword>
<dbReference type="CDD" id="cd00609">
    <property type="entry name" value="AAT_like"/>
    <property type="match status" value="1"/>
</dbReference>
<dbReference type="InterPro" id="IPR050859">
    <property type="entry name" value="Class-I_PLP-dep_aminotransf"/>
</dbReference>
<evidence type="ECO:0000256" key="6">
    <source>
        <dbReference type="ARBA" id="ARBA00022898"/>
    </source>
</evidence>
<comment type="cofactor">
    <cofactor evidence="1">
        <name>pyridoxal 5'-phosphate</name>
        <dbReference type="ChEBI" id="CHEBI:597326"/>
    </cofactor>
</comment>
<evidence type="ECO:0000256" key="5">
    <source>
        <dbReference type="ARBA" id="ARBA00022679"/>
    </source>
</evidence>
<reference evidence="8 9" key="1">
    <citation type="submission" date="2017-09" db="EMBL/GenBank/DDBJ databases">
        <title>Depth-based differentiation of microbial function through sediment-hosted aquifers and enrichment of novel symbionts in the deep terrestrial subsurface.</title>
        <authorList>
            <person name="Probst A.J."/>
            <person name="Ladd B."/>
            <person name="Jarett J.K."/>
            <person name="Geller-Mcgrath D.E."/>
            <person name="Sieber C.M."/>
            <person name="Emerson J.B."/>
            <person name="Anantharaman K."/>
            <person name="Thomas B.C."/>
            <person name="Malmstrom R."/>
            <person name="Stieglmeier M."/>
            <person name="Klingl A."/>
            <person name="Woyke T."/>
            <person name="Ryan C.M."/>
            <person name="Banfield J.F."/>
        </authorList>
    </citation>
    <scope>NUCLEOTIDE SEQUENCE [LARGE SCALE GENOMIC DNA]</scope>
    <source>
        <strain evidence="8">CG22_combo_CG10-13_8_21_14_all_35_9</strain>
    </source>
</reference>
<keyword evidence="5" id="KW-0808">Transferase</keyword>
<name>A0A2H0BXC8_9BACT</name>
<dbReference type="PANTHER" id="PTHR42790">
    <property type="entry name" value="AMINOTRANSFERASE"/>
    <property type="match status" value="1"/>
</dbReference>
<dbReference type="PANTHER" id="PTHR42790:SF19">
    <property type="entry name" value="KYNURENINE_ALPHA-AMINOADIPATE AMINOTRANSFERASE, MITOCHONDRIAL"/>
    <property type="match status" value="1"/>
</dbReference>
<dbReference type="Proteomes" id="UP000231021">
    <property type="component" value="Unassembled WGS sequence"/>
</dbReference>
<sequence length="410" mass="46253">MPKPEFGSLFATRVEEMQGSAIRELLRQAGVKDFISLGGGYPSPESFPLPTIKLLRERVEQKPDYASRILQYGPTEGLPELLNILPGFLSRENRQVRATPENIAITAGSQEALAILGMMLINPGDEVAVESPTYLGALQAFNLNQPKYIEIETDQDGIIPASLEKAFQDHPNIKFLYMVPTFQNPTGRTIPFERRRQIADILIRYGKLAVEDDPYSEIRYEDESIPSIQSLAPENVIHLFTFSKTFSPDIRIGGMVAPKEIIEKANLIKQGLSLYTSNYNQALIYEYIAGGFLDQHIPEIVELYRPKRDIMAQAIIENLPDIFEFTLSKGGMFIWVKLKKEYESLASKINIKEVLKEAKEAKVGFVPGAPFFPYATGNEVMMRLNFTNQSEENIVKAIRIIGEILYKKLL</sequence>
<dbReference type="EMBL" id="PCTB01000089">
    <property type="protein sequence ID" value="PIP62355.1"/>
    <property type="molecule type" value="Genomic_DNA"/>
</dbReference>
<dbReference type="GO" id="GO:0008483">
    <property type="term" value="F:transaminase activity"/>
    <property type="evidence" value="ECO:0007669"/>
    <property type="project" value="UniProtKB-KW"/>
</dbReference>
<dbReference type="InterPro" id="IPR004839">
    <property type="entry name" value="Aminotransferase_I/II_large"/>
</dbReference>
<dbReference type="Gene3D" id="3.40.640.10">
    <property type="entry name" value="Type I PLP-dependent aspartate aminotransferase-like (Major domain)"/>
    <property type="match status" value="1"/>
</dbReference>
<dbReference type="GO" id="GO:1901605">
    <property type="term" value="P:alpha-amino acid metabolic process"/>
    <property type="evidence" value="ECO:0007669"/>
    <property type="project" value="TreeGrafter"/>
</dbReference>
<gene>
    <name evidence="8" type="ORF">COW98_04465</name>
</gene>
<evidence type="ECO:0000313" key="9">
    <source>
        <dbReference type="Proteomes" id="UP000231021"/>
    </source>
</evidence>
<accession>A0A2H0BXC8</accession>
<dbReference type="Pfam" id="PF00155">
    <property type="entry name" value="Aminotran_1_2"/>
    <property type="match status" value="1"/>
</dbReference>
<organism evidence="8 9">
    <name type="scientific">Candidatus Roizmanbacteria bacterium CG22_combo_CG10-13_8_21_14_all_35_9</name>
    <dbReference type="NCBI Taxonomy" id="1974861"/>
    <lineage>
        <taxon>Bacteria</taxon>
        <taxon>Candidatus Roizmaniibacteriota</taxon>
    </lineage>
</organism>
<proteinExistence type="inferred from homology"/>
<dbReference type="Gene3D" id="3.90.1150.10">
    <property type="entry name" value="Aspartate Aminotransferase, domain 1"/>
    <property type="match status" value="1"/>
</dbReference>
<protein>
    <submittedName>
        <fullName evidence="8">GntR family transcriptional regulator</fullName>
    </submittedName>
</protein>
<dbReference type="AlphaFoldDB" id="A0A2H0BXC8"/>
<dbReference type="FunFam" id="3.40.640.10:FF:000053">
    <property type="entry name" value="Aminotransferase, class I"/>
    <property type="match status" value="1"/>
</dbReference>
<dbReference type="GO" id="GO:0030170">
    <property type="term" value="F:pyridoxal phosphate binding"/>
    <property type="evidence" value="ECO:0007669"/>
    <property type="project" value="InterPro"/>
</dbReference>
<feature type="domain" description="Aminotransferase class I/classII large" evidence="7">
    <location>
        <begin position="66"/>
        <end position="399"/>
    </location>
</feature>
<dbReference type="SUPFAM" id="SSF53383">
    <property type="entry name" value="PLP-dependent transferases"/>
    <property type="match status" value="1"/>
</dbReference>
<evidence type="ECO:0000256" key="2">
    <source>
        <dbReference type="ARBA" id="ARBA00007441"/>
    </source>
</evidence>
<evidence type="ECO:0000259" key="7">
    <source>
        <dbReference type="Pfam" id="PF00155"/>
    </source>
</evidence>
<keyword evidence="4" id="KW-0032">Aminotransferase</keyword>
<evidence type="ECO:0000256" key="3">
    <source>
        <dbReference type="ARBA" id="ARBA00011738"/>
    </source>
</evidence>
<comment type="similarity">
    <text evidence="2">Belongs to the class-I pyridoxal-phosphate-dependent aminotransferase family.</text>
</comment>
<dbReference type="InterPro" id="IPR015422">
    <property type="entry name" value="PyrdxlP-dep_Trfase_small"/>
</dbReference>
<dbReference type="InterPro" id="IPR015421">
    <property type="entry name" value="PyrdxlP-dep_Trfase_major"/>
</dbReference>
<comment type="caution">
    <text evidence="8">The sequence shown here is derived from an EMBL/GenBank/DDBJ whole genome shotgun (WGS) entry which is preliminary data.</text>
</comment>
<dbReference type="InterPro" id="IPR015424">
    <property type="entry name" value="PyrdxlP-dep_Trfase"/>
</dbReference>
<evidence type="ECO:0000313" key="8">
    <source>
        <dbReference type="EMBL" id="PIP62355.1"/>
    </source>
</evidence>
<evidence type="ECO:0000256" key="4">
    <source>
        <dbReference type="ARBA" id="ARBA00022576"/>
    </source>
</evidence>
<evidence type="ECO:0000256" key="1">
    <source>
        <dbReference type="ARBA" id="ARBA00001933"/>
    </source>
</evidence>
<comment type="subunit">
    <text evidence="3">Homodimer.</text>
</comment>